<evidence type="ECO:0000256" key="6">
    <source>
        <dbReference type="ARBA" id="ARBA00022692"/>
    </source>
</evidence>
<feature type="transmembrane region" description="Helical" evidence="13">
    <location>
        <begin position="558"/>
        <end position="585"/>
    </location>
</feature>
<feature type="domain" description="Chitin synthase N-terminal" evidence="15">
    <location>
        <begin position="141"/>
        <end position="200"/>
    </location>
</feature>
<evidence type="ECO:0000256" key="5">
    <source>
        <dbReference type="ARBA" id="ARBA00022679"/>
    </source>
</evidence>
<accession>A0A0F7SVY7</accession>
<evidence type="ECO:0000256" key="13">
    <source>
        <dbReference type="RuleBase" id="RU366040"/>
    </source>
</evidence>
<keyword evidence="4 13" id="KW-0328">Glycosyltransferase</keyword>
<dbReference type="GO" id="GO:0030428">
    <property type="term" value="C:cell septum"/>
    <property type="evidence" value="ECO:0007669"/>
    <property type="project" value="TreeGrafter"/>
</dbReference>
<keyword evidence="3 13" id="KW-1003">Cell membrane</keyword>
<evidence type="ECO:0000256" key="3">
    <source>
        <dbReference type="ARBA" id="ARBA00022475"/>
    </source>
</evidence>
<keyword evidence="7 13" id="KW-1133">Transmembrane helix</keyword>
<feature type="transmembrane region" description="Helical" evidence="13">
    <location>
        <begin position="631"/>
        <end position="656"/>
    </location>
</feature>
<dbReference type="GO" id="GO:0005886">
    <property type="term" value="C:plasma membrane"/>
    <property type="evidence" value="ECO:0007669"/>
    <property type="project" value="UniProtKB-SubCell"/>
</dbReference>
<comment type="catalytic activity">
    <reaction evidence="12 13">
        <text>[(1-&gt;4)-N-acetyl-beta-D-glucosaminyl](n) + UDP-N-acetyl-alpha-D-glucosamine = [(1-&gt;4)-N-acetyl-beta-D-glucosaminyl](n+1) + UDP + H(+)</text>
        <dbReference type="Rhea" id="RHEA:16637"/>
        <dbReference type="Rhea" id="RHEA-COMP:9593"/>
        <dbReference type="Rhea" id="RHEA-COMP:9595"/>
        <dbReference type="ChEBI" id="CHEBI:15378"/>
        <dbReference type="ChEBI" id="CHEBI:17029"/>
        <dbReference type="ChEBI" id="CHEBI:57705"/>
        <dbReference type="ChEBI" id="CHEBI:58223"/>
        <dbReference type="EC" id="2.4.1.16"/>
    </reaction>
</comment>
<evidence type="ECO:0000256" key="11">
    <source>
        <dbReference type="ARBA" id="ARBA00038055"/>
    </source>
</evidence>
<feature type="region of interest" description="Disordered" evidence="14">
    <location>
        <begin position="745"/>
        <end position="768"/>
    </location>
</feature>
<evidence type="ECO:0000256" key="9">
    <source>
        <dbReference type="ARBA" id="ARBA00023316"/>
    </source>
</evidence>
<dbReference type="AlphaFoldDB" id="A0A0F7SVY7"/>
<dbReference type="GO" id="GO:0006031">
    <property type="term" value="P:chitin biosynthetic process"/>
    <property type="evidence" value="ECO:0007669"/>
    <property type="project" value="UniProtKB-UniRule"/>
</dbReference>
<dbReference type="SUPFAM" id="SSF53448">
    <property type="entry name" value="Nucleotide-diphospho-sugar transferases"/>
    <property type="match status" value="1"/>
</dbReference>
<dbReference type="InterPro" id="IPR013616">
    <property type="entry name" value="Chitin_synth_N"/>
</dbReference>
<feature type="transmembrane region" description="Helical" evidence="13">
    <location>
        <begin position="885"/>
        <end position="907"/>
    </location>
</feature>
<evidence type="ECO:0000256" key="14">
    <source>
        <dbReference type="SAM" id="MobiDB-lite"/>
    </source>
</evidence>
<evidence type="ECO:0000256" key="2">
    <source>
        <dbReference type="ARBA" id="ARBA00012543"/>
    </source>
</evidence>
<comment type="function">
    <text evidence="10 13">Polymerizes chitin, a structural polymer of the cell wall and septum, by transferring the sugar moiety of UDP-GlcNAc to the non-reducing end of the growing chitin polymer.</text>
</comment>
<organism evidence="16">
    <name type="scientific">Phaffia rhodozyma</name>
    <name type="common">Yeast</name>
    <name type="synonym">Xanthophyllomyces dendrorhous</name>
    <dbReference type="NCBI Taxonomy" id="264483"/>
    <lineage>
        <taxon>Eukaryota</taxon>
        <taxon>Fungi</taxon>
        <taxon>Dikarya</taxon>
        <taxon>Basidiomycota</taxon>
        <taxon>Agaricomycotina</taxon>
        <taxon>Tremellomycetes</taxon>
        <taxon>Cystofilobasidiales</taxon>
        <taxon>Mrakiaceae</taxon>
        <taxon>Phaffia</taxon>
    </lineage>
</organism>
<name>A0A0F7SVY7_PHARH</name>
<comment type="similarity">
    <text evidence="11">Belongs to the chitin synthase family. Class III subfamily.</text>
</comment>
<evidence type="ECO:0000256" key="1">
    <source>
        <dbReference type="ARBA" id="ARBA00004651"/>
    </source>
</evidence>
<keyword evidence="8 13" id="KW-0472">Membrane</keyword>
<dbReference type="EMBL" id="LN483157">
    <property type="protein sequence ID" value="CED84153.1"/>
    <property type="molecule type" value="Genomic_DNA"/>
</dbReference>
<protein>
    <recommendedName>
        <fullName evidence="2 13">Chitin synthase</fullName>
        <ecNumber evidence="2 13">2.4.1.16</ecNumber>
    </recommendedName>
</protein>
<dbReference type="InterPro" id="IPR029044">
    <property type="entry name" value="Nucleotide-diphossugar_trans"/>
</dbReference>
<dbReference type="CDD" id="cd04190">
    <property type="entry name" value="Chitin_synth_C"/>
    <property type="match status" value="1"/>
</dbReference>
<dbReference type="InterPro" id="IPR004835">
    <property type="entry name" value="Chitin_synth"/>
</dbReference>
<keyword evidence="5 13" id="KW-0808">Transferase</keyword>
<dbReference type="Pfam" id="PF08407">
    <property type="entry name" value="Chitin_synth_1N"/>
    <property type="match status" value="1"/>
</dbReference>
<evidence type="ECO:0000256" key="7">
    <source>
        <dbReference type="ARBA" id="ARBA00022989"/>
    </source>
</evidence>
<evidence type="ECO:0000313" key="16">
    <source>
        <dbReference type="EMBL" id="CED84153.1"/>
    </source>
</evidence>
<reference evidence="16" key="1">
    <citation type="submission" date="2014-08" db="EMBL/GenBank/DDBJ databases">
        <authorList>
            <person name="Sharma Rahul"/>
            <person name="Thines Marco"/>
        </authorList>
    </citation>
    <scope>NUCLEOTIDE SEQUENCE</scope>
</reference>
<evidence type="ECO:0000256" key="10">
    <source>
        <dbReference type="ARBA" id="ARBA00024009"/>
    </source>
</evidence>
<dbReference type="PANTHER" id="PTHR22914:SF11">
    <property type="entry name" value="CHITIN SYNTHASE B"/>
    <property type="match status" value="1"/>
</dbReference>
<dbReference type="GO" id="GO:0071555">
    <property type="term" value="P:cell wall organization"/>
    <property type="evidence" value="ECO:0007669"/>
    <property type="project" value="UniProtKB-KW"/>
</dbReference>
<feature type="region of interest" description="Disordered" evidence="14">
    <location>
        <begin position="111"/>
        <end position="131"/>
    </location>
</feature>
<sequence>MTPRRAHQPSFDLGYGTPRSPRDPLRFPAQSARRNRTASGMSDVALLDSQEKDPHHHNRSHMIENDRERLVYSREEEYSSPFHQRQPQQRGAGMGLLPEFRYDQAQYGESGRNLGSMPYPRTPAGPGSEWSRRQLIPKRGTTRKIRLIEGRNFVCEYAVPTAIRSAVEGKYLQAATCDPDDFTNANGWSLRTSNYRRETELLIAVTSYNESKELYSRTLHNIMLNVRDICRSKTSKYWRTPSETGIEAGFIKPTWQKITVCLVCDGIGPMDKEVLDLLATVGVYQDGIMKKEVDGRETVAHIFEYTTQLSVDSKPALTLPREDDPNNLVPVQIILILKQKNAKKINSHRWLFNGVGRMLQPEICVLLDAGTKPGHKAIYHLWEAFHNNANLGGACGEIHAMLKGGKKLLNPLVAAQNFEYKMSNILDKPFESVFGYVSVLPGAFSAYRFRAIQGRPLEQYFHGDHTMAERLGKKGTNGMGIFTKNMFLAEDRILCFELVAKARDKWTLAYVKASKAETDVPEETAELISQRRRWLNGSFAASITLSVRTQYHQALYNVYQLIFSWFALANVWLTFSIIVSLVPTLSPGPIYLFGTPAVTIWVNNGLQWLYLSLLMLQFVLALGNRPKGERFLYVMTLTIFAILSAYLIACSVILSVKAFQGVFLNPDLPGLAQRFESLFNATNGVLLAALASNFGIYLFASVLFGDPWHMLTSFPQYMLIAPSLTNVLNVYAFCNLHDVSWGTKGSDKDDTLPSISSTHEKGQSEPVVEDIEKDQADIDQAFKDTVSRAISKSLPETVHEKPTPDDSNKTFRTRLVCLWMFTNAALALVIQNLNGLDTTDALVLHCINSNDSNNLQSPSMADCVSMAINENEMHLVKKQNVYFKFILWSTFGLSFARFMGCLAYFIWRNMTRCCRRS</sequence>
<evidence type="ECO:0000256" key="8">
    <source>
        <dbReference type="ARBA" id="ARBA00023136"/>
    </source>
</evidence>
<dbReference type="Pfam" id="PF01644">
    <property type="entry name" value="Chitin_synth_1"/>
    <property type="match status" value="1"/>
</dbReference>
<proteinExistence type="inferred from homology"/>
<feature type="transmembrane region" description="Helical" evidence="13">
    <location>
        <begin position="605"/>
        <end position="624"/>
    </location>
</feature>
<feature type="region of interest" description="Disordered" evidence="14">
    <location>
        <begin position="1"/>
        <end position="66"/>
    </location>
</feature>
<comment type="subcellular location">
    <subcellularLocation>
        <location evidence="1 13">Cell membrane</location>
        <topology evidence="1 13">Multi-pass membrane protein</topology>
    </subcellularLocation>
</comment>
<evidence type="ECO:0000259" key="15">
    <source>
        <dbReference type="Pfam" id="PF08407"/>
    </source>
</evidence>
<dbReference type="EC" id="2.4.1.16" evidence="2 13"/>
<feature type="transmembrane region" description="Helical" evidence="13">
    <location>
        <begin position="815"/>
        <end position="833"/>
    </location>
</feature>
<keyword evidence="6 13" id="KW-0812">Transmembrane</keyword>
<evidence type="ECO:0000256" key="12">
    <source>
        <dbReference type="ARBA" id="ARBA00048014"/>
    </source>
</evidence>
<dbReference type="GO" id="GO:0004100">
    <property type="term" value="F:chitin synthase activity"/>
    <property type="evidence" value="ECO:0007669"/>
    <property type="project" value="UniProtKB-UniRule"/>
</dbReference>
<dbReference type="PANTHER" id="PTHR22914">
    <property type="entry name" value="CHITIN SYNTHASE"/>
    <property type="match status" value="1"/>
</dbReference>
<keyword evidence="9 13" id="KW-0961">Cell wall biogenesis/degradation</keyword>
<evidence type="ECO:0000256" key="4">
    <source>
        <dbReference type="ARBA" id="ARBA00022676"/>
    </source>
</evidence>
<feature type="transmembrane region" description="Helical" evidence="13">
    <location>
        <begin position="684"/>
        <end position="704"/>
    </location>
</feature>